<dbReference type="EMBL" id="GBRH01176752">
    <property type="protein sequence ID" value="JAE21144.1"/>
    <property type="molecule type" value="Transcribed_RNA"/>
</dbReference>
<feature type="region of interest" description="Disordered" evidence="1">
    <location>
        <begin position="1"/>
        <end position="27"/>
    </location>
</feature>
<protein>
    <submittedName>
        <fullName evidence="2">Uncharacterized protein</fullName>
    </submittedName>
</protein>
<name>A0A0A9GCK4_ARUDO</name>
<reference evidence="2" key="1">
    <citation type="submission" date="2014-09" db="EMBL/GenBank/DDBJ databases">
        <authorList>
            <person name="Magalhaes I.L.F."/>
            <person name="Oliveira U."/>
            <person name="Santos F.R."/>
            <person name="Vidigal T.H.D.A."/>
            <person name="Brescovit A.D."/>
            <person name="Santos A.J."/>
        </authorList>
    </citation>
    <scope>NUCLEOTIDE SEQUENCE</scope>
    <source>
        <tissue evidence="2">Shoot tissue taken approximately 20 cm above the soil surface</tissue>
    </source>
</reference>
<organism evidence="2">
    <name type="scientific">Arundo donax</name>
    <name type="common">Giant reed</name>
    <name type="synonym">Donax arundinaceus</name>
    <dbReference type="NCBI Taxonomy" id="35708"/>
    <lineage>
        <taxon>Eukaryota</taxon>
        <taxon>Viridiplantae</taxon>
        <taxon>Streptophyta</taxon>
        <taxon>Embryophyta</taxon>
        <taxon>Tracheophyta</taxon>
        <taxon>Spermatophyta</taxon>
        <taxon>Magnoliopsida</taxon>
        <taxon>Liliopsida</taxon>
        <taxon>Poales</taxon>
        <taxon>Poaceae</taxon>
        <taxon>PACMAD clade</taxon>
        <taxon>Arundinoideae</taxon>
        <taxon>Arundineae</taxon>
        <taxon>Arundo</taxon>
    </lineage>
</organism>
<evidence type="ECO:0000256" key="1">
    <source>
        <dbReference type="SAM" id="MobiDB-lite"/>
    </source>
</evidence>
<evidence type="ECO:0000313" key="2">
    <source>
        <dbReference type="EMBL" id="JAE21144.1"/>
    </source>
</evidence>
<dbReference type="AlphaFoldDB" id="A0A0A9GCK4"/>
<accession>A0A0A9GCK4</accession>
<sequence>MHPKFPRPNYGPKRLVASPQQTHQNVP</sequence>
<proteinExistence type="predicted"/>
<reference evidence="2" key="2">
    <citation type="journal article" date="2015" name="Data Brief">
        <title>Shoot transcriptome of the giant reed, Arundo donax.</title>
        <authorList>
            <person name="Barrero R.A."/>
            <person name="Guerrero F.D."/>
            <person name="Moolhuijzen P."/>
            <person name="Goolsby J.A."/>
            <person name="Tidwell J."/>
            <person name="Bellgard S.E."/>
            <person name="Bellgard M.I."/>
        </authorList>
    </citation>
    <scope>NUCLEOTIDE SEQUENCE</scope>
    <source>
        <tissue evidence="2">Shoot tissue taken approximately 20 cm above the soil surface</tissue>
    </source>
</reference>
<feature type="compositionally biased region" description="Polar residues" evidence="1">
    <location>
        <begin position="18"/>
        <end position="27"/>
    </location>
</feature>